<dbReference type="Pfam" id="PF00106">
    <property type="entry name" value="adh_short"/>
    <property type="match status" value="1"/>
</dbReference>
<dbReference type="AlphaFoldDB" id="A0A7W8FDS6"/>
<reference evidence="4 5" key="1">
    <citation type="submission" date="2020-08" db="EMBL/GenBank/DDBJ databases">
        <title>Genomic Encyclopedia of Type Strains, Phase IV (KMG-IV): sequencing the most valuable type-strain genomes for metagenomic binning, comparative biology and taxonomic classification.</title>
        <authorList>
            <person name="Goeker M."/>
        </authorList>
    </citation>
    <scope>NUCLEOTIDE SEQUENCE [LARGE SCALE GENOMIC DNA]</scope>
    <source>
        <strain evidence="4 5">DSM 11275</strain>
    </source>
</reference>
<dbReference type="InterPro" id="IPR036291">
    <property type="entry name" value="NAD(P)-bd_dom_sf"/>
</dbReference>
<evidence type="ECO:0000313" key="4">
    <source>
        <dbReference type="EMBL" id="MBB5142023.1"/>
    </source>
</evidence>
<gene>
    <name evidence="4" type="ORF">HNQ38_000086</name>
</gene>
<dbReference type="PRINTS" id="PR00080">
    <property type="entry name" value="SDRFAMILY"/>
</dbReference>
<proteinExistence type="inferred from homology"/>
<protein>
    <submittedName>
        <fullName evidence="4">NAD(P)-dependent dehydrogenase (Short-subunit alcohol dehydrogenase family)</fullName>
    </submittedName>
</protein>
<evidence type="ECO:0000313" key="5">
    <source>
        <dbReference type="Proteomes" id="UP000539075"/>
    </source>
</evidence>
<evidence type="ECO:0000256" key="2">
    <source>
        <dbReference type="ARBA" id="ARBA00023002"/>
    </source>
</evidence>
<evidence type="ECO:0000256" key="1">
    <source>
        <dbReference type="ARBA" id="ARBA00006484"/>
    </source>
</evidence>
<dbReference type="InterPro" id="IPR020904">
    <property type="entry name" value="Sc_DH/Rdtase_CS"/>
</dbReference>
<keyword evidence="2" id="KW-0560">Oxidoreductase</keyword>
<dbReference type="PANTHER" id="PTHR44169:SF6">
    <property type="entry name" value="NADPH-DEPENDENT 1-ACYLDIHYDROXYACETONE PHOSPHATE REDUCTASE"/>
    <property type="match status" value="1"/>
</dbReference>
<sequence length="237" mass="24636">MNIDSQTILVTGANGGIGRALVKTFLAAGAKKIYACARNTDSLSPLLQDDRVCSVELDVCNFASVANAAALCGDVTILVNNAGTGGGGLLGSQENARREMEVNYFGTHAMCTAFAPILGKNGGGCIVNIISVIGLVNMPSIGTYCASKAALHSLTQGLRGVLAAQKTKVVGVYPGPVDTRMADGVAMPKASPESVAEEILTGLQAELDEIYPDEFAKNIQKELASSPKDVERQLANY</sequence>
<organism evidence="4 5">
    <name type="scientific">Desulfovibrio intestinalis</name>
    <dbReference type="NCBI Taxonomy" id="58621"/>
    <lineage>
        <taxon>Bacteria</taxon>
        <taxon>Pseudomonadati</taxon>
        <taxon>Thermodesulfobacteriota</taxon>
        <taxon>Desulfovibrionia</taxon>
        <taxon>Desulfovibrionales</taxon>
        <taxon>Desulfovibrionaceae</taxon>
        <taxon>Desulfovibrio</taxon>
    </lineage>
</organism>
<dbReference type="EMBL" id="JACHGO010000001">
    <property type="protein sequence ID" value="MBB5142023.1"/>
    <property type="molecule type" value="Genomic_DNA"/>
</dbReference>
<comment type="caution">
    <text evidence="4">The sequence shown here is derived from an EMBL/GenBank/DDBJ whole genome shotgun (WGS) entry which is preliminary data.</text>
</comment>
<dbReference type="Gene3D" id="3.40.50.720">
    <property type="entry name" value="NAD(P)-binding Rossmann-like Domain"/>
    <property type="match status" value="1"/>
</dbReference>
<dbReference type="RefSeq" id="WP_183717196.1">
    <property type="nucleotide sequence ID" value="NZ_JACHGO010000001.1"/>
</dbReference>
<comment type="similarity">
    <text evidence="1 3">Belongs to the short-chain dehydrogenases/reductases (SDR) family.</text>
</comment>
<dbReference type="SUPFAM" id="SSF51735">
    <property type="entry name" value="NAD(P)-binding Rossmann-fold domains"/>
    <property type="match status" value="1"/>
</dbReference>
<keyword evidence="5" id="KW-1185">Reference proteome</keyword>
<evidence type="ECO:0000256" key="3">
    <source>
        <dbReference type="RuleBase" id="RU000363"/>
    </source>
</evidence>
<dbReference type="PROSITE" id="PS00061">
    <property type="entry name" value="ADH_SHORT"/>
    <property type="match status" value="1"/>
</dbReference>
<dbReference type="NCBIfam" id="NF006118">
    <property type="entry name" value="PRK08264.1-4"/>
    <property type="match status" value="1"/>
</dbReference>
<name>A0A7W8FDS6_9BACT</name>
<dbReference type="InterPro" id="IPR002347">
    <property type="entry name" value="SDR_fam"/>
</dbReference>
<dbReference type="Proteomes" id="UP000539075">
    <property type="component" value="Unassembled WGS sequence"/>
</dbReference>
<dbReference type="GO" id="GO:0016491">
    <property type="term" value="F:oxidoreductase activity"/>
    <property type="evidence" value="ECO:0007669"/>
    <property type="project" value="UniProtKB-KW"/>
</dbReference>
<accession>A0A7W8FDS6</accession>
<dbReference type="PRINTS" id="PR00081">
    <property type="entry name" value="GDHRDH"/>
</dbReference>
<dbReference type="PANTHER" id="PTHR44169">
    <property type="entry name" value="NADPH-DEPENDENT 1-ACYLDIHYDROXYACETONE PHOSPHATE REDUCTASE"/>
    <property type="match status" value="1"/>
</dbReference>